<dbReference type="RefSeq" id="WP_012058001.1">
    <property type="nucleotide sequence ID" value="NZ_CP007389.1"/>
</dbReference>
<evidence type="ECO:0000256" key="8">
    <source>
        <dbReference type="RuleBase" id="RU363032"/>
    </source>
</evidence>
<feature type="transmembrane region" description="Helical" evidence="8">
    <location>
        <begin position="355"/>
        <end position="375"/>
    </location>
</feature>
<dbReference type="EMBL" id="CP007389">
    <property type="protein sequence ID" value="APT74672.1"/>
    <property type="molecule type" value="Genomic_DNA"/>
</dbReference>
<evidence type="ECO:0000313" key="10">
    <source>
        <dbReference type="EMBL" id="APT74672.1"/>
    </source>
</evidence>
<dbReference type="Proteomes" id="UP000185490">
    <property type="component" value="Chromosome"/>
</dbReference>
<comment type="subcellular location">
    <subcellularLocation>
        <location evidence="1">Cell inner membrane</location>
        <topology evidence="1">Multi-pass membrane protein</topology>
    </subcellularLocation>
    <subcellularLocation>
        <location evidence="8">Cell membrane</location>
        <topology evidence="8">Multi-pass membrane protein</topology>
    </subcellularLocation>
</comment>
<evidence type="ECO:0000256" key="1">
    <source>
        <dbReference type="ARBA" id="ARBA00004429"/>
    </source>
</evidence>
<evidence type="ECO:0000256" key="5">
    <source>
        <dbReference type="ARBA" id="ARBA00022692"/>
    </source>
</evidence>
<feature type="transmembrane region" description="Helical" evidence="8">
    <location>
        <begin position="82"/>
        <end position="105"/>
    </location>
</feature>
<evidence type="ECO:0000256" key="3">
    <source>
        <dbReference type="ARBA" id="ARBA00022475"/>
    </source>
</evidence>
<protein>
    <submittedName>
        <fullName evidence="10">ABC transporter permease</fullName>
    </submittedName>
</protein>
<keyword evidence="4" id="KW-0997">Cell inner membrane</keyword>
<evidence type="ECO:0000256" key="2">
    <source>
        <dbReference type="ARBA" id="ARBA00022448"/>
    </source>
</evidence>
<keyword evidence="3" id="KW-1003">Cell membrane</keyword>
<feature type="transmembrane region" description="Helical" evidence="8">
    <location>
        <begin position="484"/>
        <end position="503"/>
    </location>
</feature>
<evidence type="ECO:0000259" key="9">
    <source>
        <dbReference type="PROSITE" id="PS50928"/>
    </source>
</evidence>
<feature type="domain" description="ABC transmembrane type-1" evidence="9">
    <location>
        <begin position="45"/>
        <end position="250"/>
    </location>
</feature>
<sequence>MVKRSNWWIISFLFVIGGLFVPLFFLFYKFGGANFNVIREHSNIVRFTIFQAFLSSFFTLLLGLPGAYIIARTKTNKFFNSIFRILSSIPFILPGVTMSIGFLMAFGKNGLITRLLNLFGFRERILYTFTAIILGHVFYNFPLYIRIVGETWEKIDSSLIEAAKMDGAKNLKIFFTIELPLLTSSIIKAFLLTYVYTFTSFSVALILGGIKYSTIEVAIYMYTKILFDFKSAFALSIFQIFFISIVSYILTFEKEVFQTGKSLKDKFPIWGYFYLFIAIIFVFIPLFYSLISGFIEYGGKLGFENFKRLITLDLRRYVGTNLSSMIIYTAFFAITSSVISVLISIASSSKNKLQYIMFLPAAISPVTLAFSYISLNINQFISIPIIHSFITLPIVYGIISSGWKAINKYSIEAALLDGANTFELVFKIKIPQVKYHILTAFFYALTLSIGEMSATITISQPPISTLSISIYRLLSSRRIPEARALNTLYSLIVILLFSLVEYLRNRKVNN</sequence>
<keyword evidence="5 8" id="KW-0812">Transmembrane</keyword>
<feature type="transmembrane region" description="Helical" evidence="8">
    <location>
        <begin position="189"/>
        <end position="212"/>
    </location>
</feature>
<dbReference type="CDD" id="cd06261">
    <property type="entry name" value="TM_PBP2"/>
    <property type="match status" value="2"/>
</dbReference>
<dbReference type="Pfam" id="PF00528">
    <property type="entry name" value="BPD_transp_1"/>
    <property type="match status" value="2"/>
</dbReference>
<feature type="transmembrane region" description="Helical" evidence="8">
    <location>
        <begin position="325"/>
        <end position="343"/>
    </location>
</feature>
<feature type="transmembrane region" description="Helical" evidence="8">
    <location>
        <begin position="381"/>
        <end position="399"/>
    </location>
</feature>
<dbReference type="PANTHER" id="PTHR43357:SF4">
    <property type="entry name" value="INNER MEMBRANE ABC TRANSPORTER PERMEASE PROTEIN YDCV"/>
    <property type="match status" value="1"/>
</dbReference>
<dbReference type="InterPro" id="IPR035906">
    <property type="entry name" value="MetI-like_sf"/>
</dbReference>
<comment type="similarity">
    <text evidence="8">Belongs to the binding-protein-dependent transport system permease family.</text>
</comment>
<evidence type="ECO:0000256" key="7">
    <source>
        <dbReference type="ARBA" id="ARBA00023136"/>
    </source>
</evidence>
<dbReference type="SUPFAM" id="SSF161098">
    <property type="entry name" value="MetI-like"/>
    <property type="match status" value="2"/>
</dbReference>
<feature type="transmembrane region" description="Helical" evidence="8">
    <location>
        <begin position="437"/>
        <end position="458"/>
    </location>
</feature>
<feature type="transmembrane region" description="Helical" evidence="8">
    <location>
        <begin position="7"/>
        <end position="28"/>
    </location>
</feature>
<feature type="transmembrane region" description="Helical" evidence="8">
    <location>
        <begin position="272"/>
        <end position="295"/>
    </location>
</feature>
<organism evidence="10 11">
    <name type="scientific">Thermosipho melanesiensis</name>
    <dbReference type="NCBI Taxonomy" id="46541"/>
    <lineage>
        <taxon>Bacteria</taxon>
        <taxon>Thermotogati</taxon>
        <taxon>Thermotogota</taxon>
        <taxon>Thermotogae</taxon>
        <taxon>Thermotogales</taxon>
        <taxon>Fervidobacteriaceae</taxon>
        <taxon>Thermosipho</taxon>
    </lineage>
</organism>
<evidence type="ECO:0000313" key="11">
    <source>
        <dbReference type="Proteomes" id="UP000185490"/>
    </source>
</evidence>
<keyword evidence="2 8" id="KW-0813">Transport</keyword>
<evidence type="ECO:0000256" key="4">
    <source>
        <dbReference type="ARBA" id="ARBA00022519"/>
    </source>
</evidence>
<keyword evidence="6 8" id="KW-1133">Transmembrane helix</keyword>
<name>A0ABM6GGC1_9BACT</name>
<feature type="domain" description="ABC transmembrane type-1" evidence="9">
    <location>
        <begin position="322"/>
        <end position="500"/>
    </location>
</feature>
<dbReference type="Gene3D" id="1.10.3720.10">
    <property type="entry name" value="MetI-like"/>
    <property type="match status" value="2"/>
</dbReference>
<accession>A0ABM6GGC1</accession>
<feature type="transmembrane region" description="Helical" evidence="8">
    <location>
        <begin position="125"/>
        <end position="145"/>
    </location>
</feature>
<proteinExistence type="inferred from homology"/>
<dbReference type="PROSITE" id="PS50928">
    <property type="entry name" value="ABC_TM1"/>
    <property type="match status" value="2"/>
</dbReference>
<dbReference type="InterPro" id="IPR000515">
    <property type="entry name" value="MetI-like"/>
</dbReference>
<dbReference type="PANTHER" id="PTHR43357">
    <property type="entry name" value="INNER MEMBRANE ABC TRANSPORTER PERMEASE PROTEIN YDCV"/>
    <property type="match status" value="1"/>
</dbReference>
<gene>
    <name evidence="10" type="ORF">BW47_09510</name>
</gene>
<reference evidence="10 11" key="1">
    <citation type="submission" date="2014-02" db="EMBL/GenBank/DDBJ databases">
        <title>Diversity of Thermotogales isolates from hydrothermal vents.</title>
        <authorList>
            <person name="Haverkamp T.H.A."/>
            <person name="Lossouarn J."/>
            <person name="Geslin C."/>
            <person name="Nesbo C.L."/>
        </authorList>
    </citation>
    <scope>NUCLEOTIDE SEQUENCE [LARGE SCALE GENOMIC DNA]</scope>
    <source>
        <strain evidence="10 11">431</strain>
    </source>
</reference>
<keyword evidence="7 8" id="KW-0472">Membrane</keyword>
<keyword evidence="11" id="KW-1185">Reference proteome</keyword>
<evidence type="ECO:0000256" key="6">
    <source>
        <dbReference type="ARBA" id="ARBA00022989"/>
    </source>
</evidence>
<feature type="transmembrane region" description="Helical" evidence="8">
    <location>
        <begin position="48"/>
        <end position="70"/>
    </location>
</feature>
<feature type="transmembrane region" description="Helical" evidence="8">
    <location>
        <begin position="232"/>
        <end position="251"/>
    </location>
</feature>